<gene>
    <name evidence="1" type="ORF">ILEXP_LOCUS25889</name>
</gene>
<comment type="caution">
    <text evidence="1">The sequence shown here is derived from an EMBL/GenBank/DDBJ whole genome shotgun (WGS) entry which is preliminary data.</text>
</comment>
<name>A0ABC8SKA7_9AQUA</name>
<sequence>MKWEQERAGWLGREDKQARVKRVVEFGGVGSRVWNEREVVDGAVWFWSLGNVRGGVSVGLRVKIVQRMKWEQERAGWLGREDKQARVKRVVEFGGVGEWRKFGCHVLVERFVLKRMDGSLVMTYDFMHTHQIKIKWE</sequence>
<organism evidence="1 2">
    <name type="scientific">Ilex paraguariensis</name>
    <name type="common">yerba mate</name>
    <dbReference type="NCBI Taxonomy" id="185542"/>
    <lineage>
        <taxon>Eukaryota</taxon>
        <taxon>Viridiplantae</taxon>
        <taxon>Streptophyta</taxon>
        <taxon>Embryophyta</taxon>
        <taxon>Tracheophyta</taxon>
        <taxon>Spermatophyta</taxon>
        <taxon>Magnoliopsida</taxon>
        <taxon>eudicotyledons</taxon>
        <taxon>Gunneridae</taxon>
        <taxon>Pentapetalae</taxon>
        <taxon>asterids</taxon>
        <taxon>campanulids</taxon>
        <taxon>Aquifoliales</taxon>
        <taxon>Aquifoliaceae</taxon>
        <taxon>Ilex</taxon>
    </lineage>
</organism>
<evidence type="ECO:0000313" key="2">
    <source>
        <dbReference type="Proteomes" id="UP001642360"/>
    </source>
</evidence>
<dbReference type="PANTHER" id="PTHR31050:SF3">
    <property type="entry name" value="OS08G0412800 PROTEIN"/>
    <property type="match status" value="1"/>
</dbReference>
<dbReference type="AlphaFoldDB" id="A0ABC8SKA7"/>
<dbReference type="Proteomes" id="UP001642360">
    <property type="component" value="Unassembled WGS sequence"/>
</dbReference>
<proteinExistence type="predicted"/>
<protein>
    <submittedName>
        <fullName evidence="1">Uncharacterized protein</fullName>
    </submittedName>
</protein>
<dbReference type="PANTHER" id="PTHR31050">
    <property type="entry name" value="OS08G0413200 PROTEIN"/>
    <property type="match status" value="1"/>
</dbReference>
<evidence type="ECO:0000313" key="1">
    <source>
        <dbReference type="EMBL" id="CAK9157337.1"/>
    </source>
</evidence>
<dbReference type="EMBL" id="CAUOFW020002981">
    <property type="protein sequence ID" value="CAK9157337.1"/>
    <property type="molecule type" value="Genomic_DNA"/>
</dbReference>
<keyword evidence="2" id="KW-1185">Reference proteome</keyword>
<accession>A0ABC8SKA7</accession>
<reference evidence="1 2" key="1">
    <citation type="submission" date="2024-02" db="EMBL/GenBank/DDBJ databases">
        <authorList>
            <person name="Vignale AGUSTIN F."/>
            <person name="Sosa J E."/>
            <person name="Modenutti C."/>
        </authorList>
    </citation>
    <scope>NUCLEOTIDE SEQUENCE [LARGE SCALE GENOMIC DNA]</scope>
</reference>